<gene>
    <name evidence="4" type="ORF">LEL_08610</name>
</gene>
<dbReference type="STRING" id="1081108.A0A168DNM6"/>
<keyword evidence="2" id="KW-0547">Nucleotide-binding</keyword>
<dbReference type="EMBL" id="AZHF01000007">
    <property type="protein sequence ID" value="OAA72826.1"/>
    <property type="molecule type" value="Genomic_DNA"/>
</dbReference>
<dbReference type="SUPFAM" id="SSF55816">
    <property type="entry name" value="5'-nucleotidase (syn. UDP-sugar hydrolase), C-terminal domain"/>
    <property type="match status" value="1"/>
</dbReference>
<keyword evidence="2" id="KW-0378">Hydrolase</keyword>
<comment type="similarity">
    <text evidence="1 2">Belongs to the 5'-nucleotidase family.</text>
</comment>
<evidence type="ECO:0000256" key="1">
    <source>
        <dbReference type="ARBA" id="ARBA00006654"/>
    </source>
</evidence>
<dbReference type="PANTHER" id="PTHR11575:SF41">
    <property type="entry name" value="PUTATIVE (AFU_ORTHOLOGUE AFUA_1G01160)-RELATED"/>
    <property type="match status" value="1"/>
</dbReference>
<dbReference type="Gene3D" id="3.60.21.10">
    <property type="match status" value="1"/>
</dbReference>
<sequence>MDLTILHFNDVKGHNCLQYHISDSELVAKFASVLADPSCATRDDKSSGSILRVFSGDAFSPSLEAAVLRGDHMAPLLDSLDIDVGCYGNHDFDFGQDRLVELTSQIRFPWTLANAVAPGHDAEGHGRLLAGAQEYVIKEVAEYKLGFFGLAGSDWPSNCQHLPECTILDPATVAKRVATHLRLVEKCDLVVAVTHMRLVEDLETLNNTMSGAEKIDLILGGHDHYVVRRDVSDTDPNPEVLQSGLGLDGAAVTECEGDFRIIKSGTDWRGLSIIRLRLGSKEKGESTILGMSLRQIADLKKISNYSQIPVSQATLDILQAAHGKIEEVVTQPLFRTASPLDGRSHIIRSQETNLGNMLADAVRAFYDTDIGFVNSGAVRCDRIMECGNGAPLCIRDVIEISPFDNAFVVKRVDGRVLAQALENSVSDAHTDGRFLQLCGLSMRLDWRRPENSRVSEILFHPSNGKSQPLEMDRMYTVTMVDFIGSGFDGYTCFRDCETLVDTEGAITDTNMLLEIFKLSKNDANESGVADHHAEGIQRARAAIVSGYHTEDALPIVSPVVESRIKIMHEANL</sequence>
<keyword evidence="5" id="KW-1185">Reference proteome</keyword>
<dbReference type="PANTHER" id="PTHR11575">
    <property type="entry name" value="5'-NUCLEOTIDASE-RELATED"/>
    <property type="match status" value="1"/>
</dbReference>
<dbReference type="PRINTS" id="PR01607">
    <property type="entry name" value="APYRASEFAMLY"/>
</dbReference>
<dbReference type="InterPro" id="IPR006179">
    <property type="entry name" value="5_nucleotidase/apyrase"/>
</dbReference>
<dbReference type="InterPro" id="IPR008334">
    <property type="entry name" value="5'-Nucleotdase_C"/>
</dbReference>
<dbReference type="OrthoDB" id="10252235at2759"/>
<name>A0A168DNM6_CORDF</name>
<dbReference type="Pfam" id="PF02872">
    <property type="entry name" value="5_nucleotid_C"/>
    <property type="match status" value="1"/>
</dbReference>
<dbReference type="InterPro" id="IPR029052">
    <property type="entry name" value="Metallo-depent_PP-like"/>
</dbReference>
<dbReference type="AlphaFoldDB" id="A0A168DNM6"/>
<evidence type="ECO:0000256" key="2">
    <source>
        <dbReference type="RuleBase" id="RU362119"/>
    </source>
</evidence>
<dbReference type="GO" id="GO:0000166">
    <property type="term" value="F:nucleotide binding"/>
    <property type="evidence" value="ECO:0007669"/>
    <property type="project" value="UniProtKB-KW"/>
</dbReference>
<evidence type="ECO:0000313" key="4">
    <source>
        <dbReference type="EMBL" id="OAA72826.1"/>
    </source>
</evidence>
<proteinExistence type="inferred from homology"/>
<dbReference type="GO" id="GO:0009166">
    <property type="term" value="P:nucleotide catabolic process"/>
    <property type="evidence" value="ECO:0007669"/>
    <property type="project" value="InterPro"/>
</dbReference>
<dbReference type="Proteomes" id="UP000076881">
    <property type="component" value="Unassembled WGS sequence"/>
</dbReference>
<organism evidence="4 5">
    <name type="scientific">Akanthomyces lecanii RCEF 1005</name>
    <dbReference type="NCBI Taxonomy" id="1081108"/>
    <lineage>
        <taxon>Eukaryota</taxon>
        <taxon>Fungi</taxon>
        <taxon>Dikarya</taxon>
        <taxon>Ascomycota</taxon>
        <taxon>Pezizomycotina</taxon>
        <taxon>Sordariomycetes</taxon>
        <taxon>Hypocreomycetidae</taxon>
        <taxon>Hypocreales</taxon>
        <taxon>Cordycipitaceae</taxon>
        <taxon>Akanthomyces</taxon>
        <taxon>Cordyceps confragosa</taxon>
    </lineage>
</organism>
<dbReference type="InterPro" id="IPR036907">
    <property type="entry name" value="5'-Nucleotdase_C_sf"/>
</dbReference>
<protein>
    <submittedName>
        <fullName evidence="4">5'-nucleotidase</fullName>
    </submittedName>
</protein>
<evidence type="ECO:0000313" key="5">
    <source>
        <dbReference type="Proteomes" id="UP000076881"/>
    </source>
</evidence>
<comment type="caution">
    <text evidence="4">The sequence shown here is derived from an EMBL/GenBank/DDBJ whole genome shotgun (WGS) entry which is preliminary data.</text>
</comment>
<dbReference type="GO" id="GO:0016787">
    <property type="term" value="F:hydrolase activity"/>
    <property type="evidence" value="ECO:0007669"/>
    <property type="project" value="UniProtKB-KW"/>
</dbReference>
<dbReference type="Gene3D" id="3.90.780.10">
    <property type="entry name" value="5'-Nucleotidase, C-terminal domain"/>
    <property type="match status" value="1"/>
</dbReference>
<evidence type="ECO:0000259" key="3">
    <source>
        <dbReference type="Pfam" id="PF02872"/>
    </source>
</evidence>
<dbReference type="SUPFAM" id="SSF56300">
    <property type="entry name" value="Metallo-dependent phosphatases"/>
    <property type="match status" value="1"/>
</dbReference>
<reference evidence="4 5" key="1">
    <citation type="journal article" date="2016" name="Genome Biol. Evol.">
        <title>Divergent and convergent evolution of fungal pathogenicity.</title>
        <authorList>
            <person name="Shang Y."/>
            <person name="Xiao G."/>
            <person name="Zheng P."/>
            <person name="Cen K."/>
            <person name="Zhan S."/>
            <person name="Wang C."/>
        </authorList>
    </citation>
    <scope>NUCLEOTIDE SEQUENCE [LARGE SCALE GENOMIC DNA]</scope>
    <source>
        <strain evidence="4 5">RCEF 1005</strain>
    </source>
</reference>
<accession>A0A168DNM6</accession>
<feature type="domain" description="5'-Nucleotidase C-terminal" evidence="3">
    <location>
        <begin position="348"/>
        <end position="494"/>
    </location>
</feature>